<dbReference type="AlphaFoldDB" id="A0A8H6Y330"/>
<evidence type="ECO:0000256" key="2">
    <source>
        <dbReference type="SAM" id="Phobius"/>
    </source>
</evidence>
<feature type="transmembrane region" description="Helical" evidence="2">
    <location>
        <begin position="39"/>
        <end position="58"/>
    </location>
</feature>
<comment type="caution">
    <text evidence="3">The sequence shown here is derived from an EMBL/GenBank/DDBJ whole genome shotgun (WGS) entry which is preliminary data.</text>
</comment>
<proteinExistence type="predicted"/>
<sequence>MLTAAPDRRSVTIPPTASTGVSNTEIITQSHSHRCVSSASFRVGFLFSCFGCLPSSFLRLPRLLLLRPLCLILKLTPHAHSPSPSHLLHSEKQAKAPVGLIVGVGLAVIAALFGLFFVRYMFVRRKRRREAFAGPGRTLGGGVVGVGGKAGGGVAGKEGMPMPMPMPMQPTDKDAVELASYPPPALPTSASSPPFPPSSSPPSSAPPPSLPPTHAQSGSWSTPFSASPASGAAAGEPGPQSTPAARQAYLAAELRAAQSLLERAAPGRNNLGDKSIDVKATKARIRELEERQGSAWALGLE</sequence>
<name>A0A8H6Y330_9AGAR</name>
<keyword evidence="2" id="KW-0812">Transmembrane</keyword>
<evidence type="ECO:0000256" key="1">
    <source>
        <dbReference type="SAM" id="MobiDB-lite"/>
    </source>
</evidence>
<keyword evidence="2" id="KW-1133">Transmembrane helix</keyword>
<evidence type="ECO:0000313" key="4">
    <source>
        <dbReference type="Proteomes" id="UP000623467"/>
    </source>
</evidence>
<evidence type="ECO:0000313" key="3">
    <source>
        <dbReference type="EMBL" id="KAF7351509.1"/>
    </source>
</evidence>
<protein>
    <submittedName>
        <fullName evidence="3">Uncharacterized protein</fullName>
    </submittedName>
</protein>
<feature type="region of interest" description="Disordered" evidence="1">
    <location>
        <begin position="154"/>
        <end position="247"/>
    </location>
</feature>
<keyword evidence="4" id="KW-1185">Reference proteome</keyword>
<gene>
    <name evidence="3" type="ORF">MSAN_01583200</name>
</gene>
<feature type="compositionally biased region" description="Pro residues" evidence="1">
    <location>
        <begin position="193"/>
        <end position="211"/>
    </location>
</feature>
<organism evidence="3 4">
    <name type="scientific">Mycena sanguinolenta</name>
    <dbReference type="NCBI Taxonomy" id="230812"/>
    <lineage>
        <taxon>Eukaryota</taxon>
        <taxon>Fungi</taxon>
        <taxon>Dikarya</taxon>
        <taxon>Basidiomycota</taxon>
        <taxon>Agaricomycotina</taxon>
        <taxon>Agaricomycetes</taxon>
        <taxon>Agaricomycetidae</taxon>
        <taxon>Agaricales</taxon>
        <taxon>Marasmiineae</taxon>
        <taxon>Mycenaceae</taxon>
        <taxon>Mycena</taxon>
    </lineage>
</organism>
<keyword evidence="2" id="KW-0472">Membrane</keyword>
<feature type="transmembrane region" description="Helical" evidence="2">
    <location>
        <begin position="98"/>
        <end position="122"/>
    </location>
</feature>
<dbReference type="EMBL" id="JACAZH010000013">
    <property type="protein sequence ID" value="KAF7351509.1"/>
    <property type="molecule type" value="Genomic_DNA"/>
</dbReference>
<feature type="compositionally biased region" description="Low complexity" evidence="1">
    <location>
        <begin position="225"/>
        <end position="239"/>
    </location>
</feature>
<dbReference type="Proteomes" id="UP000623467">
    <property type="component" value="Unassembled WGS sequence"/>
</dbReference>
<accession>A0A8H6Y330</accession>
<dbReference type="OrthoDB" id="3036954at2759"/>
<feature type="compositionally biased region" description="Polar residues" evidence="1">
    <location>
        <begin position="214"/>
        <end position="224"/>
    </location>
</feature>
<reference evidence="3" key="1">
    <citation type="submission" date="2020-05" db="EMBL/GenBank/DDBJ databases">
        <title>Mycena genomes resolve the evolution of fungal bioluminescence.</title>
        <authorList>
            <person name="Tsai I.J."/>
        </authorList>
    </citation>
    <scope>NUCLEOTIDE SEQUENCE</scope>
    <source>
        <strain evidence="3">160909Yilan</strain>
    </source>
</reference>